<keyword evidence="5" id="KW-1185">Reference proteome</keyword>
<organism evidence="4 5">
    <name type="scientific">Hamadaea flava</name>
    <dbReference type="NCBI Taxonomy" id="1742688"/>
    <lineage>
        <taxon>Bacteria</taxon>
        <taxon>Bacillati</taxon>
        <taxon>Actinomycetota</taxon>
        <taxon>Actinomycetes</taxon>
        <taxon>Micromonosporales</taxon>
        <taxon>Micromonosporaceae</taxon>
        <taxon>Hamadaea</taxon>
    </lineage>
</organism>
<sequence>MSERSPSPADEPAEPTQPIEPDATRPIEPDATRPAEPDATQAIPSDATQALPGPGDAPTEGMPTEQLPPVGADATQVTPGGDHWTGRAEVRPDAVRDAVPPEEWNDVEEPRRNWWLPILIGVVAVLLALAVIVAVVLLMRRSNEPEPVPTTGAPTATSAAPSPSPTQTEPSSPETTNTGGPTTQIEVPDLAGQSETAAKSRLDQLGLTYSVTYQEAPGTEPGTVITTVPVGGSLVGPGDNIRLIVATAPPSEEPTESPEPTATAS</sequence>
<keyword evidence="2" id="KW-0812">Transmembrane</keyword>
<proteinExistence type="predicted"/>
<protein>
    <submittedName>
        <fullName evidence="4">PASTA domain-containing protein</fullName>
    </submittedName>
</protein>
<keyword evidence="2" id="KW-1133">Transmembrane helix</keyword>
<gene>
    <name evidence="4" type="ORF">ACFOZ4_01935</name>
</gene>
<keyword evidence="2" id="KW-0472">Membrane</keyword>
<dbReference type="Proteomes" id="UP001595816">
    <property type="component" value="Unassembled WGS sequence"/>
</dbReference>
<feature type="region of interest" description="Disordered" evidence="1">
    <location>
        <begin position="1"/>
        <end position="97"/>
    </location>
</feature>
<feature type="compositionally biased region" description="Basic and acidic residues" evidence="1">
    <location>
        <begin position="22"/>
        <end position="36"/>
    </location>
</feature>
<comment type="caution">
    <text evidence="4">The sequence shown here is derived from an EMBL/GenBank/DDBJ whole genome shotgun (WGS) entry which is preliminary data.</text>
</comment>
<evidence type="ECO:0000313" key="4">
    <source>
        <dbReference type="EMBL" id="MFC4129369.1"/>
    </source>
</evidence>
<feature type="transmembrane region" description="Helical" evidence="2">
    <location>
        <begin position="114"/>
        <end position="138"/>
    </location>
</feature>
<reference evidence="5" key="1">
    <citation type="journal article" date="2019" name="Int. J. Syst. Evol. Microbiol.">
        <title>The Global Catalogue of Microorganisms (GCM) 10K type strain sequencing project: providing services to taxonomists for standard genome sequencing and annotation.</title>
        <authorList>
            <consortium name="The Broad Institute Genomics Platform"/>
            <consortium name="The Broad Institute Genome Sequencing Center for Infectious Disease"/>
            <person name="Wu L."/>
            <person name="Ma J."/>
        </authorList>
    </citation>
    <scope>NUCLEOTIDE SEQUENCE [LARGE SCALE GENOMIC DNA]</scope>
    <source>
        <strain evidence="5">CGMCC 4.7289</strain>
    </source>
</reference>
<dbReference type="RefSeq" id="WP_253759260.1">
    <property type="nucleotide sequence ID" value="NZ_JAMZDZ010000001.1"/>
</dbReference>
<evidence type="ECO:0000256" key="1">
    <source>
        <dbReference type="SAM" id="MobiDB-lite"/>
    </source>
</evidence>
<accession>A0ABV8LGB9</accession>
<feature type="compositionally biased region" description="Low complexity" evidence="1">
    <location>
        <begin position="149"/>
        <end position="178"/>
    </location>
</feature>
<name>A0ABV8LGB9_9ACTN</name>
<evidence type="ECO:0000256" key="2">
    <source>
        <dbReference type="SAM" id="Phobius"/>
    </source>
</evidence>
<evidence type="ECO:0000259" key="3">
    <source>
        <dbReference type="PROSITE" id="PS51178"/>
    </source>
</evidence>
<feature type="region of interest" description="Disordered" evidence="1">
    <location>
        <begin position="144"/>
        <end position="186"/>
    </location>
</feature>
<dbReference type="Pfam" id="PF03793">
    <property type="entry name" value="PASTA"/>
    <property type="match status" value="1"/>
</dbReference>
<dbReference type="SMART" id="SM00740">
    <property type="entry name" value="PASTA"/>
    <property type="match status" value="1"/>
</dbReference>
<dbReference type="CDD" id="cd06577">
    <property type="entry name" value="PASTA_pknB"/>
    <property type="match status" value="1"/>
</dbReference>
<dbReference type="InterPro" id="IPR005543">
    <property type="entry name" value="PASTA_dom"/>
</dbReference>
<dbReference type="PROSITE" id="PS51178">
    <property type="entry name" value="PASTA"/>
    <property type="match status" value="1"/>
</dbReference>
<dbReference type="EMBL" id="JBHSAY010000003">
    <property type="protein sequence ID" value="MFC4129369.1"/>
    <property type="molecule type" value="Genomic_DNA"/>
</dbReference>
<evidence type="ECO:0000313" key="5">
    <source>
        <dbReference type="Proteomes" id="UP001595816"/>
    </source>
</evidence>
<feature type="compositionally biased region" description="Basic and acidic residues" evidence="1">
    <location>
        <begin position="84"/>
        <end position="96"/>
    </location>
</feature>
<feature type="domain" description="PASTA" evidence="3">
    <location>
        <begin position="180"/>
        <end position="247"/>
    </location>
</feature>
<dbReference type="Gene3D" id="3.30.10.20">
    <property type="match status" value="1"/>
</dbReference>